<gene>
    <name evidence="5" type="ORF">ENU09_00200</name>
</gene>
<dbReference type="SMART" id="SM00941">
    <property type="entry name" value="PYNP_C"/>
    <property type="match status" value="1"/>
</dbReference>
<dbReference type="PROSITE" id="PS00647">
    <property type="entry name" value="THYMID_PHOSPHORYLASE"/>
    <property type="match status" value="1"/>
</dbReference>
<keyword evidence="1 5" id="KW-0328">Glycosyltransferase</keyword>
<dbReference type="GO" id="GO:0006206">
    <property type="term" value="P:pyrimidine nucleobase metabolic process"/>
    <property type="evidence" value="ECO:0007669"/>
    <property type="project" value="InterPro"/>
</dbReference>
<comment type="caution">
    <text evidence="5">The sequence shown here is derived from an EMBL/GenBank/DDBJ whole genome shotgun (WGS) entry which is preliminary data.</text>
</comment>
<dbReference type="NCBIfam" id="TIGR02645">
    <property type="entry name" value="ARCH_P_rylase"/>
    <property type="match status" value="1"/>
</dbReference>
<dbReference type="Pfam" id="PF07831">
    <property type="entry name" value="PYNP_C"/>
    <property type="match status" value="1"/>
</dbReference>
<dbReference type="InterPro" id="IPR013466">
    <property type="entry name" value="Thymidine/AMP_Pase"/>
</dbReference>
<dbReference type="InterPro" id="IPR017459">
    <property type="entry name" value="Glycosyl_Trfase_fam3_N_dom"/>
</dbReference>
<proteinExistence type="predicted"/>
<dbReference type="PANTHER" id="PTHR10515:SF0">
    <property type="entry name" value="THYMIDINE PHOSPHORYLASE"/>
    <property type="match status" value="1"/>
</dbReference>
<dbReference type="GO" id="GO:0046125">
    <property type="term" value="P:pyrimidine deoxyribonucleoside metabolic process"/>
    <property type="evidence" value="ECO:0007669"/>
    <property type="project" value="InterPro"/>
</dbReference>
<evidence type="ECO:0000313" key="5">
    <source>
        <dbReference type="EMBL" id="HGQ59137.1"/>
    </source>
</evidence>
<dbReference type="EC" id="2.4.2.57" evidence="3"/>
<dbReference type="InterPro" id="IPR017713">
    <property type="entry name" value="AMP_phosphorylase"/>
</dbReference>
<dbReference type="NCBIfam" id="NF003338">
    <property type="entry name" value="PRK04350.1"/>
    <property type="match status" value="1"/>
</dbReference>
<evidence type="ECO:0000256" key="3">
    <source>
        <dbReference type="NCBIfam" id="TIGR03327"/>
    </source>
</evidence>
<dbReference type="PANTHER" id="PTHR10515">
    <property type="entry name" value="THYMIDINE PHOSPHORYLASE"/>
    <property type="match status" value="1"/>
</dbReference>
<dbReference type="SUPFAM" id="SSF54680">
    <property type="entry name" value="Pyrimidine nucleoside phosphorylase C-terminal domain"/>
    <property type="match status" value="1"/>
</dbReference>
<dbReference type="AlphaFoldDB" id="A0A7J3KE74"/>
<protein>
    <recommendedName>
        <fullName evidence="3">AMP phosphorylase</fullName>
        <ecNumber evidence="3">2.4.2.57</ecNumber>
    </recommendedName>
</protein>
<dbReference type="Pfam" id="PF00591">
    <property type="entry name" value="Glycos_transf_3"/>
    <property type="match status" value="1"/>
</dbReference>
<dbReference type="InterPro" id="IPR000053">
    <property type="entry name" value="Thymidine/pyrmidine_PPase"/>
</dbReference>
<dbReference type="GO" id="GO:0005829">
    <property type="term" value="C:cytosol"/>
    <property type="evidence" value="ECO:0007669"/>
    <property type="project" value="TreeGrafter"/>
</dbReference>
<feature type="domain" description="Pyrimidine nucleoside phosphorylase C-terminal" evidence="4">
    <location>
        <begin position="431"/>
        <end position="498"/>
    </location>
</feature>
<sequence>MLSGSESSFITDLIDLNTGFPTVVLHEDDAKALGVTFGSRVRVVKGDRSATASVITSRTMVRRGSILVTPDLSSDLKLSREDRVQVKPISITAGYMALQKRLRGERLDYDEMLAIVREVATGSFSEAEIATFLVSQLFVELSEDELHNLIRAMVETGSKIVFEEPVYDVHSIGGVPGNGKVALLTVPIVASTGLLIPKTSSRAITSAAGTADIVEVLARVEFTPSELKEIALKTRGTLVWGGSLNLAPADDIFVAIERKLNIDPWHQMVASILAKKVAMDVSNLVVDIPVGRKAKVEDIRHAERLAGLFVNQAAKLNMNIKVAITYGGQPIGVTIGPALEAREALETLMNKSGRKSLVDKALYLAGLILELSGKVPHGAGFEVAKDLFMKGRAYDKFREIIEAQGGNPNVKPDDIPIGEHKAVLYSPAEGAVTHIDNGVLLAAARAAGAPFDKGAGIVLHAKIGYRVSKGDPLLTIYSSSSVRLESALNLLTMNPPIVVEGMLIKTYP</sequence>
<dbReference type="GO" id="GO:0004645">
    <property type="term" value="F:1,4-alpha-oligoglucan phosphorylase activity"/>
    <property type="evidence" value="ECO:0007669"/>
    <property type="project" value="InterPro"/>
</dbReference>
<dbReference type="InterPro" id="IPR013102">
    <property type="entry name" value="PYNP_C"/>
</dbReference>
<dbReference type="SUPFAM" id="SSF52418">
    <property type="entry name" value="Nucleoside phosphorylase/phosphoribosyltransferase catalytic domain"/>
    <property type="match status" value="1"/>
</dbReference>
<evidence type="ECO:0000259" key="4">
    <source>
        <dbReference type="SMART" id="SM00941"/>
    </source>
</evidence>
<dbReference type="InterPro" id="IPR036320">
    <property type="entry name" value="Glycosyl_Trfase_fam3_N_dom_sf"/>
</dbReference>
<dbReference type="InterPro" id="IPR017872">
    <property type="entry name" value="Pyrmidine_PPase_CS"/>
</dbReference>
<dbReference type="GO" id="GO:0016763">
    <property type="term" value="F:pentosyltransferase activity"/>
    <property type="evidence" value="ECO:0007669"/>
    <property type="project" value="InterPro"/>
</dbReference>
<reference evidence="5" key="1">
    <citation type="journal article" date="2020" name="mSystems">
        <title>Genome- and Community-Level Interaction Insights into Carbon Utilization and Element Cycling Functions of Hydrothermarchaeota in Hydrothermal Sediment.</title>
        <authorList>
            <person name="Zhou Z."/>
            <person name="Liu Y."/>
            <person name="Xu W."/>
            <person name="Pan J."/>
            <person name="Luo Z.H."/>
            <person name="Li M."/>
        </authorList>
    </citation>
    <scope>NUCLEOTIDE SEQUENCE [LARGE SCALE GENOMIC DNA]</scope>
    <source>
        <strain evidence="5">SpSt-638</strain>
    </source>
</reference>
<dbReference type="Gene3D" id="3.90.1170.30">
    <property type="entry name" value="Pyrimidine nucleoside phosphorylase-like, C-terminal domain"/>
    <property type="match status" value="1"/>
</dbReference>
<evidence type="ECO:0000256" key="2">
    <source>
        <dbReference type="ARBA" id="ARBA00022679"/>
    </source>
</evidence>
<dbReference type="Gene3D" id="2.40.40.20">
    <property type="match status" value="1"/>
</dbReference>
<dbReference type="Gene3D" id="1.20.970.50">
    <property type="match status" value="1"/>
</dbReference>
<evidence type="ECO:0000256" key="1">
    <source>
        <dbReference type="ARBA" id="ARBA00022676"/>
    </source>
</evidence>
<dbReference type="Gene3D" id="3.40.1030.10">
    <property type="entry name" value="Nucleoside phosphorylase/phosphoribosyltransferase catalytic domain"/>
    <property type="match status" value="1"/>
</dbReference>
<organism evidence="5">
    <name type="scientific">Staphylothermus marinus</name>
    <dbReference type="NCBI Taxonomy" id="2280"/>
    <lineage>
        <taxon>Archaea</taxon>
        <taxon>Thermoproteota</taxon>
        <taxon>Thermoprotei</taxon>
        <taxon>Desulfurococcales</taxon>
        <taxon>Desulfurococcaceae</taxon>
        <taxon>Staphylothermus</taxon>
    </lineage>
</organism>
<keyword evidence="2 5" id="KW-0808">Transferase</keyword>
<dbReference type="GO" id="GO:0006196">
    <property type="term" value="P:AMP catabolic process"/>
    <property type="evidence" value="ECO:0007669"/>
    <property type="project" value="TreeGrafter"/>
</dbReference>
<dbReference type="Pfam" id="PF02885">
    <property type="entry name" value="Glycos_trans_3N"/>
    <property type="match status" value="1"/>
</dbReference>
<dbReference type="InterPro" id="IPR000312">
    <property type="entry name" value="Glycosyl_Trfase_fam3"/>
</dbReference>
<dbReference type="EMBL" id="DTBE01000005">
    <property type="protein sequence ID" value="HGQ59137.1"/>
    <property type="molecule type" value="Genomic_DNA"/>
</dbReference>
<name>A0A7J3KE74_STAMA</name>
<dbReference type="SUPFAM" id="SSF47648">
    <property type="entry name" value="Nucleoside phosphorylase/phosphoribosyltransferase N-terminal domain"/>
    <property type="match status" value="1"/>
</dbReference>
<accession>A0A7J3KE74</accession>
<dbReference type="NCBIfam" id="TIGR03327">
    <property type="entry name" value="AMP_phos"/>
    <property type="match status" value="1"/>
</dbReference>
<dbReference type="InterPro" id="IPR036566">
    <property type="entry name" value="PYNP-like_C_sf"/>
</dbReference>
<dbReference type="InterPro" id="IPR035902">
    <property type="entry name" value="Nuc_phospho_transferase"/>
</dbReference>